<keyword evidence="5" id="KW-1185">Reference proteome</keyword>
<dbReference type="NCBIfam" id="TIGR00996">
    <property type="entry name" value="Mtu_fam_mce"/>
    <property type="match status" value="1"/>
</dbReference>
<sequence>MILRQFKLLGIVFLAMLVGGAWLTYAIFTKKFVDYEEVTLQSSRIGLQLPERADVKIRGVIVGEVLDYEPTEAGADITLGLYPEEIGTIPAGVTGSIVPKTLFGEKYVALVVEGDDVSGPSIEAGDVIDRTEVATEVEKVLSDLNPLLRTVQPAELNMTLNALATALEGRGDQLGDNLETLDSYLKRFNPQLPGAIEDLRLTAEVSDIYADVLPEVGQILRDQVTTLGTLEEQSDTLNALFRDVSAFSGSARSFLAENEQNLVRLGEVSEPQVRLLAKYSPQFTCLTRGIVNAGKLQAEAFRNFTLHIVLETLPNQPRGYTAADQPRYGEDRGPSCLNLPTPPGSQENPNQVQPDMDDGVDEPTGKGTSRVAPGFGYEQGYAGSTAESELLKSLLAPGMGVSTGDVPDLGALLLAPMARGAEVSLR</sequence>
<feature type="domain" description="Mce/MlaD" evidence="2">
    <location>
        <begin position="36"/>
        <end position="111"/>
    </location>
</feature>
<evidence type="ECO:0000259" key="3">
    <source>
        <dbReference type="Pfam" id="PF11887"/>
    </source>
</evidence>
<dbReference type="PANTHER" id="PTHR33371">
    <property type="entry name" value="INTERMEMBRANE PHOSPHOLIPID TRANSPORT SYSTEM BINDING PROTEIN MLAD-RELATED"/>
    <property type="match status" value="1"/>
</dbReference>
<evidence type="ECO:0000313" key="5">
    <source>
        <dbReference type="Proteomes" id="UP000732378"/>
    </source>
</evidence>
<name>A0ABS2MCD1_9ACTN</name>
<dbReference type="InterPro" id="IPR005693">
    <property type="entry name" value="Mce"/>
</dbReference>
<feature type="domain" description="Mammalian cell entry C-terminal" evidence="3">
    <location>
        <begin position="120"/>
        <end position="334"/>
    </location>
</feature>
<evidence type="ECO:0000259" key="2">
    <source>
        <dbReference type="Pfam" id="PF02470"/>
    </source>
</evidence>
<comment type="caution">
    <text evidence="4">The sequence shown here is derived from an EMBL/GenBank/DDBJ whole genome shotgun (WGS) entry which is preliminary data.</text>
</comment>
<dbReference type="PANTHER" id="PTHR33371:SF19">
    <property type="entry name" value="MCE-FAMILY PROTEIN MCE4A"/>
    <property type="match status" value="1"/>
</dbReference>
<dbReference type="InterPro" id="IPR003399">
    <property type="entry name" value="Mce/MlaD"/>
</dbReference>
<dbReference type="Pfam" id="PF02470">
    <property type="entry name" value="MlaD"/>
    <property type="match status" value="1"/>
</dbReference>
<dbReference type="Proteomes" id="UP000732378">
    <property type="component" value="Unassembled WGS sequence"/>
</dbReference>
<dbReference type="InterPro" id="IPR052336">
    <property type="entry name" value="MlaD_Phospholipid_Transporter"/>
</dbReference>
<accession>A0ABS2MCD1</accession>
<dbReference type="Pfam" id="PF11887">
    <property type="entry name" value="Mce4_CUP1"/>
    <property type="match status" value="1"/>
</dbReference>
<dbReference type="RefSeq" id="WP_193668653.1">
    <property type="nucleotide sequence ID" value="NZ_JACDTV010000005.1"/>
</dbReference>
<dbReference type="InterPro" id="IPR024516">
    <property type="entry name" value="Mce_C"/>
</dbReference>
<proteinExistence type="predicted"/>
<evidence type="ECO:0000256" key="1">
    <source>
        <dbReference type="SAM" id="MobiDB-lite"/>
    </source>
</evidence>
<organism evidence="4 5">
    <name type="scientific">Nocardioides salarius</name>
    <dbReference type="NCBI Taxonomy" id="374513"/>
    <lineage>
        <taxon>Bacteria</taxon>
        <taxon>Bacillati</taxon>
        <taxon>Actinomycetota</taxon>
        <taxon>Actinomycetes</taxon>
        <taxon>Propionibacteriales</taxon>
        <taxon>Nocardioidaceae</taxon>
        <taxon>Nocardioides</taxon>
    </lineage>
</organism>
<protein>
    <submittedName>
        <fullName evidence="4">Phospholipid/cholesterol/gamma-HCH transport system substrate-binding protein</fullName>
    </submittedName>
</protein>
<gene>
    <name evidence="4" type="ORF">JOE61_002669</name>
</gene>
<reference evidence="4 5" key="1">
    <citation type="submission" date="2021-01" db="EMBL/GenBank/DDBJ databases">
        <title>Sequencing the genomes of 1000 actinobacteria strains.</title>
        <authorList>
            <person name="Klenk H.-P."/>
        </authorList>
    </citation>
    <scope>NUCLEOTIDE SEQUENCE [LARGE SCALE GENOMIC DNA]</scope>
    <source>
        <strain evidence="4 5">DSM 18239</strain>
    </source>
</reference>
<feature type="compositionally biased region" description="Polar residues" evidence="1">
    <location>
        <begin position="344"/>
        <end position="353"/>
    </location>
</feature>
<evidence type="ECO:0000313" key="4">
    <source>
        <dbReference type="EMBL" id="MBM7508855.1"/>
    </source>
</evidence>
<dbReference type="EMBL" id="JAFBBZ010000001">
    <property type="protein sequence ID" value="MBM7508855.1"/>
    <property type="molecule type" value="Genomic_DNA"/>
</dbReference>
<feature type="region of interest" description="Disordered" evidence="1">
    <location>
        <begin position="317"/>
        <end position="373"/>
    </location>
</feature>